<dbReference type="OrthoDB" id="3047794at2759"/>
<protein>
    <recommendedName>
        <fullName evidence="4">Transcription factor domain-containing protein</fullName>
    </recommendedName>
</protein>
<name>A0A8H5M422_9AGAR</name>
<dbReference type="CDD" id="cd12148">
    <property type="entry name" value="fungal_TF_MHR"/>
    <property type="match status" value="1"/>
</dbReference>
<comment type="caution">
    <text evidence="2">The sequence shown here is derived from an EMBL/GenBank/DDBJ whole genome shotgun (WGS) entry which is preliminary data.</text>
</comment>
<dbReference type="GO" id="GO:0003700">
    <property type="term" value="F:DNA-binding transcription factor activity"/>
    <property type="evidence" value="ECO:0007669"/>
    <property type="project" value="InterPro"/>
</dbReference>
<sequence>MTDTLASPGASKKRRLPGACDICRKRKMDLLMALVDVYFDHVNVHMPLLHRHSFEKSLAENFHFLDPSFGATVLLVCAVASRHVIDPRVPILRNYTLHKANIYDLQYYCLAAMYLFGTSVPNASWILLGLGTLEPTWHIAGRLWDMLNELANVREPQVGKLVPRRDPKQHILEPRGVTFLAQVEASTSSLESQMSGATGWGDSAALFSQPEDHVPHPPISVLDQNHDPHLVAADIGLHTHDFPHIPAFRGEHLPTPPMVEHEGCAWDKAGSDNTSSNQSSRPIEEQFAISMWSNAPTGFKQVVHCSRFLSWVRRAIF</sequence>
<gene>
    <name evidence="2" type="ORF">D9615_004591</name>
</gene>
<dbReference type="AlphaFoldDB" id="A0A8H5M422"/>
<evidence type="ECO:0008006" key="4">
    <source>
        <dbReference type="Google" id="ProtNLM"/>
    </source>
</evidence>
<dbReference type="InterPro" id="IPR050987">
    <property type="entry name" value="AtrR-like"/>
</dbReference>
<dbReference type="Proteomes" id="UP000565441">
    <property type="component" value="Unassembled WGS sequence"/>
</dbReference>
<reference evidence="2 3" key="1">
    <citation type="journal article" date="2020" name="ISME J.">
        <title>Uncovering the hidden diversity of litter-decomposition mechanisms in mushroom-forming fungi.</title>
        <authorList>
            <person name="Floudas D."/>
            <person name="Bentzer J."/>
            <person name="Ahren D."/>
            <person name="Johansson T."/>
            <person name="Persson P."/>
            <person name="Tunlid A."/>
        </authorList>
    </citation>
    <scope>NUCLEOTIDE SEQUENCE [LARGE SCALE GENOMIC DNA]</scope>
    <source>
        <strain evidence="2 3">CBS 661.87</strain>
    </source>
</reference>
<accession>A0A8H5M422</accession>
<organism evidence="2 3">
    <name type="scientific">Tricholomella constricta</name>
    <dbReference type="NCBI Taxonomy" id="117010"/>
    <lineage>
        <taxon>Eukaryota</taxon>
        <taxon>Fungi</taxon>
        <taxon>Dikarya</taxon>
        <taxon>Basidiomycota</taxon>
        <taxon>Agaricomycotina</taxon>
        <taxon>Agaricomycetes</taxon>
        <taxon>Agaricomycetidae</taxon>
        <taxon>Agaricales</taxon>
        <taxon>Tricholomatineae</taxon>
        <taxon>Lyophyllaceae</taxon>
        <taxon>Tricholomella</taxon>
    </lineage>
</organism>
<evidence type="ECO:0000313" key="3">
    <source>
        <dbReference type="Proteomes" id="UP000565441"/>
    </source>
</evidence>
<keyword evidence="3" id="KW-1185">Reference proteome</keyword>
<dbReference type="EMBL" id="JAACJP010000013">
    <property type="protein sequence ID" value="KAF5380450.1"/>
    <property type="molecule type" value="Genomic_DNA"/>
</dbReference>
<evidence type="ECO:0000313" key="2">
    <source>
        <dbReference type="EMBL" id="KAF5380450.1"/>
    </source>
</evidence>
<keyword evidence="1" id="KW-0539">Nucleus</keyword>
<dbReference type="PANTHER" id="PTHR46910:SF38">
    <property type="entry name" value="ZN(2)-C6 FUNGAL-TYPE DOMAIN-CONTAINING PROTEIN"/>
    <property type="match status" value="1"/>
</dbReference>
<evidence type="ECO:0000256" key="1">
    <source>
        <dbReference type="ARBA" id="ARBA00023242"/>
    </source>
</evidence>
<proteinExistence type="predicted"/>
<dbReference type="PANTHER" id="PTHR46910">
    <property type="entry name" value="TRANSCRIPTION FACTOR PDR1"/>
    <property type="match status" value="1"/>
</dbReference>